<keyword evidence="1" id="KW-1133">Transmembrane helix</keyword>
<feature type="transmembrane region" description="Helical" evidence="1">
    <location>
        <begin position="6"/>
        <end position="24"/>
    </location>
</feature>
<evidence type="ECO:0000313" key="3">
    <source>
        <dbReference type="Proteomes" id="UP001152747"/>
    </source>
</evidence>
<reference evidence="2" key="1">
    <citation type="submission" date="2022-11" db="EMBL/GenBank/DDBJ databases">
        <authorList>
            <person name="Kikuchi T."/>
        </authorList>
    </citation>
    <scope>NUCLEOTIDE SEQUENCE</scope>
    <source>
        <strain evidence="2">PS1010</strain>
    </source>
</reference>
<gene>
    <name evidence="2" type="ORF">CAMP_LOCUS11354</name>
</gene>
<keyword evidence="3" id="KW-1185">Reference proteome</keyword>
<organism evidence="2 3">
    <name type="scientific">Caenorhabditis angaria</name>
    <dbReference type="NCBI Taxonomy" id="860376"/>
    <lineage>
        <taxon>Eukaryota</taxon>
        <taxon>Metazoa</taxon>
        <taxon>Ecdysozoa</taxon>
        <taxon>Nematoda</taxon>
        <taxon>Chromadorea</taxon>
        <taxon>Rhabditida</taxon>
        <taxon>Rhabditina</taxon>
        <taxon>Rhabditomorpha</taxon>
        <taxon>Rhabditoidea</taxon>
        <taxon>Rhabditidae</taxon>
        <taxon>Peloderinae</taxon>
        <taxon>Caenorhabditis</taxon>
    </lineage>
</organism>
<evidence type="ECO:0000256" key="1">
    <source>
        <dbReference type="SAM" id="Phobius"/>
    </source>
</evidence>
<keyword evidence="1" id="KW-0472">Membrane</keyword>
<feature type="transmembrane region" description="Helical" evidence="1">
    <location>
        <begin position="86"/>
        <end position="105"/>
    </location>
</feature>
<dbReference type="EMBL" id="CANHGI010000004">
    <property type="protein sequence ID" value="CAI5448717.1"/>
    <property type="molecule type" value="Genomic_DNA"/>
</dbReference>
<accession>A0A9P1IR89</accession>
<dbReference type="AlphaFoldDB" id="A0A9P1IR89"/>
<proteinExistence type="predicted"/>
<protein>
    <submittedName>
        <fullName evidence="2">Uncharacterized protein</fullName>
    </submittedName>
</protein>
<feature type="transmembrane region" description="Helical" evidence="1">
    <location>
        <begin position="45"/>
        <end position="66"/>
    </location>
</feature>
<evidence type="ECO:0000313" key="2">
    <source>
        <dbReference type="EMBL" id="CAI5448717.1"/>
    </source>
</evidence>
<keyword evidence="1" id="KW-0812">Transmembrane</keyword>
<sequence length="185" mass="21784">MNIYIVLISIISFFISLFSFDRFVDVFVLNEDNHWIIRNGLQPKLRSTIIVLKIFTDSMFIILTYLTHLKIKKLKISKETKTIKLLLFHIPLLIIFEVYQFNIALVKDRSDILSIVLDELSFFEIVFVYDLLENGIWKLRTASSVGLRYTIAVIKGITDLIFIFLTYLTHLKIEKLKITYESVRN</sequence>
<name>A0A9P1IR89_9PELO</name>
<feature type="transmembrane region" description="Helical" evidence="1">
    <location>
        <begin position="149"/>
        <end position="168"/>
    </location>
</feature>
<dbReference type="Proteomes" id="UP001152747">
    <property type="component" value="Unassembled WGS sequence"/>
</dbReference>
<comment type="caution">
    <text evidence="2">The sequence shown here is derived from an EMBL/GenBank/DDBJ whole genome shotgun (WGS) entry which is preliminary data.</text>
</comment>